<dbReference type="FunFam" id="3.70.10.10:FF:000001">
    <property type="entry name" value="Proliferating cell nuclear antigen"/>
    <property type="match status" value="1"/>
</dbReference>
<comment type="similarity">
    <text evidence="2 7">Belongs to the PCNA family.</text>
</comment>
<proteinExistence type="inferred from homology"/>
<dbReference type="GO" id="GO:0006298">
    <property type="term" value="P:mismatch repair"/>
    <property type="evidence" value="ECO:0007669"/>
    <property type="project" value="TreeGrafter"/>
</dbReference>
<dbReference type="GO" id="GO:0043626">
    <property type="term" value="C:PCNA complex"/>
    <property type="evidence" value="ECO:0007669"/>
    <property type="project" value="TreeGrafter"/>
</dbReference>
<reference evidence="11 12" key="1">
    <citation type="journal article" date="2018" name="PLoS ONE">
        <title>The draft genome of Kipferlia bialata reveals reductive genome evolution in fornicate parasites.</title>
        <authorList>
            <person name="Tanifuji G."/>
            <person name="Takabayashi S."/>
            <person name="Kume K."/>
            <person name="Takagi M."/>
            <person name="Nakayama T."/>
            <person name="Kamikawa R."/>
            <person name="Inagaki Y."/>
            <person name="Hashimoto T."/>
        </authorList>
    </citation>
    <scope>NUCLEOTIDE SEQUENCE [LARGE SCALE GENOMIC DNA]</scope>
    <source>
        <strain evidence="11">NY0173</strain>
    </source>
</reference>
<dbReference type="OrthoDB" id="534348at2759"/>
<feature type="domain" description="Proliferating cell nuclear antigen PCNA N-terminal" evidence="9">
    <location>
        <begin position="1"/>
        <end position="123"/>
    </location>
</feature>
<dbReference type="PANTHER" id="PTHR11352:SF0">
    <property type="entry name" value="PROLIFERATING CELL NUCLEAR ANTIGEN"/>
    <property type="match status" value="1"/>
</dbReference>
<dbReference type="InterPro" id="IPR046938">
    <property type="entry name" value="DNA_clamp_sf"/>
</dbReference>
<dbReference type="HAMAP" id="MF_00317">
    <property type="entry name" value="DNApol_clamp_arch"/>
    <property type="match status" value="1"/>
</dbReference>
<dbReference type="Pfam" id="PF02747">
    <property type="entry name" value="PCNA_C"/>
    <property type="match status" value="1"/>
</dbReference>
<evidence type="ECO:0000259" key="10">
    <source>
        <dbReference type="Pfam" id="PF02747"/>
    </source>
</evidence>
<evidence type="ECO:0000313" key="11">
    <source>
        <dbReference type="EMBL" id="GIQ80219.1"/>
    </source>
</evidence>
<dbReference type="EMBL" id="BDIP01000126">
    <property type="protein sequence ID" value="GIQ80219.1"/>
    <property type="molecule type" value="Genomic_DNA"/>
</dbReference>
<feature type="region of interest" description="Disordered" evidence="8">
    <location>
        <begin position="258"/>
        <end position="279"/>
    </location>
</feature>
<dbReference type="GO" id="GO:0006272">
    <property type="term" value="P:leading strand elongation"/>
    <property type="evidence" value="ECO:0007669"/>
    <property type="project" value="TreeGrafter"/>
</dbReference>
<dbReference type="Pfam" id="PF00705">
    <property type="entry name" value="PCNA_N"/>
    <property type="match status" value="1"/>
</dbReference>
<dbReference type="InterPro" id="IPR022649">
    <property type="entry name" value="Pr_cel_nuc_antig_C"/>
</dbReference>
<dbReference type="FunFam" id="3.10.150.10:FF:000006">
    <property type="entry name" value="Proliferating cell nuclear antigen"/>
    <property type="match status" value="1"/>
</dbReference>
<dbReference type="Gene3D" id="3.70.10.10">
    <property type="match status" value="1"/>
</dbReference>
<dbReference type="SUPFAM" id="SSF55979">
    <property type="entry name" value="DNA clamp"/>
    <property type="match status" value="2"/>
</dbReference>
<dbReference type="InterPro" id="IPR000730">
    <property type="entry name" value="Pr_cel_nuc_antig"/>
</dbReference>
<dbReference type="GO" id="GO:0019985">
    <property type="term" value="P:translesion synthesis"/>
    <property type="evidence" value="ECO:0007669"/>
    <property type="project" value="TreeGrafter"/>
</dbReference>
<evidence type="ECO:0000256" key="7">
    <source>
        <dbReference type="RuleBase" id="RU003671"/>
    </source>
</evidence>
<comment type="caution">
    <text evidence="11">The sequence shown here is derived from an EMBL/GenBank/DDBJ whole genome shotgun (WGS) entry which is preliminary data.</text>
</comment>
<keyword evidence="3 7" id="KW-0235">DNA replication</keyword>
<evidence type="ECO:0000313" key="12">
    <source>
        <dbReference type="Proteomes" id="UP000265618"/>
    </source>
</evidence>
<keyword evidence="4 7" id="KW-0238">DNA-binding</keyword>
<accession>A0A9K3GDW2</accession>
<dbReference type="InterPro" id="IPR022659">
    <property type="entry name" value="Pr_cel_nuc_antig_CS"/>
</dbReference>
<evidence type="ECO:0000256" key="5">
    <source>
        <dbReference type="ARBA" id="ARBA00023242"/>
    </source>
</evidence>
<comment type="subcellular location">
    <subcellularLocation>
        <location evidence="1 6">Nucleus</location>
    </subcellularLocation>
</comment>
<evidence type="ECO:0000256" key="3">
    <source>
        <dbReference type="ARBA" id="ARBA00022705"/>
    </source>
</evidence>
<dbReference type="GO" id="GO:0003677">
    <property type="term" value="F:DNA binding"/>
    <property type="evidence" value="ECO:0007669"/>
    <property type="project" value="UniProtKB-KW"/>
</dbReference>
<comment type="function">
    <text evidence="6">This protein is an auxiliary protein of DNA polymerase delta and is involved in the control of eukaryotic DNA replication by increasing the polymerase's processivity during elongation of the leading strand.</text>
</comment>
<dbReference type="GO" id="GO:0006275">
    <property type="term" value="P:regulation of DNA replication"/>
    <property type="evidence" value="ECO:0007669"/>
    <property type="project" value="InterPro"/>
</dbReference>
<dbReference type="Proteomes" id="UP000265618">
    <property type="component" value="Unassembled WGS sequence"/>
</dbReference>
<dbReference type="AlphaFoldDB" id="A0A9K3GDW2"/>
<dbReference type="InterPro" id="IPR022648">
    <property type="entry name" value="Pr_cel_nuc_antig_N"/>
</dbReference>
<dbReference type="CDD" id="cd00577">
    <property type="entry name" value="PCNA"/>
    <property type="match status" value="1"/>
</dbReference>
<sequence length="279" mass="30613">MFEAHLEQASTLKKMIEAVKGLVNHVNINCNEQGMSIQAIDTSHVALVYLKLRTEGFALYNCEKSISLGISMDHLSKILKSAANNDTVIIRAEDEKDSLHIIFQPQDEKRVSTFELKLLDIDIPQLVIPVTEFTANVTIASGEFQRICRDLNALGENVSLSANKEGMRFSVDGETASGSVLLQPTDNVSDEESGANTVVQIKTPVEQSFPLRYMLSFAKATPISDIVTFEMADDIPLAVTYPIEGQGFVKYFLAPKIDGGSDDEGDEDEGDDEGDSMED</sequence>
<dbReference type="PANTHER" id="PTHR11352">
    <property type="entry name" value="PROLIFERATING CELL NUCLEAR ANTIGEN"/>
    <property type="match status" value="1"/>
</dbReference>
<gene>
    <name evidence="11" type="ORF">KIPB_000981</name>
</gene>
<evidence type="ECO:0000256" key="6">
    <source>
        <dbReference type="RuleBase" id="RU000641"/>
    </source>
</evidence>
<evidence type="ECO:0000256" key="2">
    <source>
        <dbReference type="ARBA" id="ARBA00010462"/>
    </source>
</evidence>
<keyword evidence="12" id="KW-1185">Reference proteome</keyword>
<evidence type="ECO:0000256" key="4">
    <source>
        <dbReference type="ARBA" id="ARBA00023125"/>
    </source>
</evidence>
<dbReference type="NCBIfam" id="TIGR00590">
    <property type="entry name" value="pcna"/>
    <property type="match status" value="1"/>
</dbReference>
<protein>
    <recommendedName>
        <fullName evidence="6">DNA sliding clamp PCNA</fullName>
    </recommendedName>
</protein>
<dbReference type="PROSITE" id="PS01251">
    <property type="entry name" value="PCNA_1"/>
    <property type="match status" value="1"/>
</dbReference>
<keyword evidence="5 6" id="KW-0539">Nucleus</keyword>
<evidence type="ECO:0000256" key="1">
    <source>
        <dbReference type="ARBA" id="ARBA00004123"/>
    </source>
</evidence>
<organism evidence="11 12">
    <name type="scientific">Kipferlia bialata</name>
    <dbReference type="NCBI Taxonomy" id="797122"/>
    <lineage>
        <taxon>Eukaryota</taxon>
        <taxon>Metamonada</taxon>
        <taxon>Carpediemonas-like organisms</taxon>
        <taxon>Kipferlia</taxon>
    </lineage>
</organism>
<dbReference type="GO" id="GO:0030337">
    <property type="term" value="F:DNA polymerase processivity factor activity"/>
    <property type="evidence" value="ECO:0007669"/>
    <property type="project" value="InterPro"/>
</dbReference>
<evidence type="ECO:0000259" key="9">
    <source>
        <dbReference type="Pfam" id="PF00705"/>
    </source>
</evidence>
<feature type="compositionally biased region" description="Acidic residues" evidence="8">
    <location>
        <begin position="260"/>
        <end position="279"/>
    </location>
</feature>
<dbReference type="PRINTS" id="PR00339">
    <property type="entry name" value="PCNACYCLIN"/>
</dbReference>
<name>A0A9K3GDW2_9EUKA</name>
<evidence type="ECO:0000256" key="8">
    <source>
        <dbReference type="SAM" id="MobiDB-lite"/>
    </source>
</evidence>
<feature type="domain" description="Proliferating cell nuclear antigen PCNA C-terminal" evidence="10">
    <location>
        <begin position="128"/>
        <end position="256"/>
    </location>
</feature>